<proteinExistence type="predicted"/>
<comment type="caution">
    <text evidence="2">The sequence shown here is derived from an EMBL/GenBank/DDBJ whole genome shotgun (WGS) entry which is preliminary data.</text>
</comment>
<keyword evidence="3" id="KW-1185">Reference proteome</keyword>
<dbReference type="EMBL" id="JAPVES010000024">
    <property type="protein sequence ID" value="MCZ3371446.1"/>
    <property type="molecule type" value="Genomic_DNA"/>
</dbReference>
<sequence length="58" mass="6798">MDDITDYLKDSEIMDYNSSMIQEKALKLSLDSKNQLETIKNIYEFVRDEILHSLDING</sequence>
<dbReference type="Proteomes" id="UP001074446">
    <property type="component" value="Unassembled WGS sequence"/>
</dbReference>
<organism evidence="2">
    <name type="scientific">Methanobacterium veterum</name>
    <dbReference type="NCBI Taxonomy" id="408577"/>
    <lineage>
        <taxon>Archaea</taxon>
        <taxon>Methanobacteriati</taxon>
        <taxon>Methanobacteriota</taxon>
        <taxon>Methanomada group</taxon>
        <taxon>Methanobacteria</taxon>
        <taxon>Methanobacteriales</taxon>
        <taxon>Methanobacteriaceae</taxon>
        <taxon>Methanobacterium</taxon>
    </lineage>
</organism>
<dbReference type="AlphaFoldDB" id="A0A9E5DM38"/>
<dbReference type="EMBL" id="JAPVER010000020">
    <property type="protein sequence ID" value="MCZ3365981.1"/>
    <property type="molecule type" value="Genomic_DNA"/>
</dbReference>
<accession>A0A9E5DM38</accession>
<gene>
    <name evidence="2" type="ORF">O3H35_02230</name>
    <name evidence="1" type="ORF">O3H54_08810</name>
</gene>
<dbReference type="Proteomes" id="UP001068021">
    <property type="component" value="Unassembled WGS sequence"/>
</dbReference>
<evidence type="ECO:0000313" key="1">
    <source>
        <dbReference type="EMBL" id="MCZ3365981.1"/>
    </source>
</evidence>
<reference evidence="2" key="1">
    <citation type="submission" date="2022-12" db="EMBL/GenBank/DDBJ databases">
        <title>Reclassification of two methanogenic archaea species isolated from the Kolyma lowland permafrost.</title>
        <authorList>
            <person name="Trubitsyn V.E."/>
            <person name="Rivkina E.M."/>
            <person name="Shcherbakova V.A."/>
        </authorList>
    </citation>
    <scope>NUCLEOTIDE SEQUENCE</scope>
    <source>
        <strain evidence="1">M2</strain>
        <strain evidence="2">MK4</strain>
    </source>
</reference>
<name>A0A9E5DM38_9EURY</name>
<dbReference type="RefSeq" id="WP_245611186.1">
    <property type="nucleotide sequence ID" value="NZ_JAPVER010000020.1"/>
</dbReference>
<evidence type="ECO:0000313" key="3">
    <source>
        <dbReference type="Proteomes" id="UP001068021"/>
    </source>
</evidence>
<evidence type="ECO:0000313" key="2">
    <source>
        <dbReference type="EMBL" id="MCZ3371446.1"/>
    </source>
</evidence>
<protein>
    <submittedName>
        <fullName evidence="2">Uncharacterized protein</fullName>
    </submittedName>
</protein>